<name>A0A2T0UEK3_9ACTN</name>
<dbReference type="PANTHER" id="PTHR34580:SF1">
    <property type="entry name" value="PROTEIN PAFC"/>
    <property type="match status" value="1"/>
</dbReference>
<dbReference type="Pfam" id="PF19187">
    <property type="entry name" value="HTH_PafC"/>
    <property type="match status" value="1"/>
</dbReference>
<dbReference type="InterPro" id="IPR043839">
    <property type="entry name" value="PafC_HTH"/>
</dbReference>
<evidence type="ECO:0000259" key="1">
    <source>
        <dbReference type="Pfam" id="PF13280"/>
    </source>
</evidence>
<gene>
    <name evidence="5" type="ORF">B0I28_10924</name>
    <name evidence="4" type="ORF">HOQ43_08805</name>
</gene>
<dbReference type="PIRSF" id="PIRSF016838">
    <property type="entry name" value="PafC"/>
    <property type="match status" value="1"/>
</dbReference>
<dbReference type="PANTHER" id="PTHR34580">
    <property type="match status" value="1"/>
</dbReference>
<dbReference type="GO" id="GO:0000502">
    <property type="term" value="C:proteasome complex"/>
    <property type="evidence" value="ECO:0007669"/>
    <property type="project" value="UniProtKB-KW"/>
</dbReference>
<reference evidence="5 6" key="1">
    <citation type="submission" date="2018-03" db="EMBL/GenBank/DDBJ databases">
        <title>Genomic Encyclopedia of Type Strains, Phase III (KMG-III): the genomes of soil and plant-associated and newly described type strains.</title>
        <authorList>
            <person name="Whitman W."/>
        </authorList>
    </citation>
    <scope>NUCLEOTIDE SEQUENCE [LARGE SCALE GENOMIC DNA]</scope>
    <source>
        <strain evidence="5 6">CGMCC 4.7067</strain>
    </source>
</reference>
<dbReference type="Proteomes" id="UP000574690">
    <property type="component" value="Unassembled WGS sequence"/>
</dbReference>
<dbReference type="EMBL" id="PVTJ01000009">
    <property type="protein sequence ID" value="PRY56375.1"/>
    <property type="molecule type" value="Genomic_DNA"/>
</dbReference>
<dbReference type="InterPro" id="IPR028349">
    <property type="entry name" value="PafC-like"/>
</dbReference>
<dbReference type="PROSITE" id="PS52050">
    <property type="entry name" value="WYL"/>
    <property type="match status" value="1"/>
</dbReference>
<reference evidence="4 7" key="2">
    <citation type="submission" date="2020-05" db="EMBL/GenBank/DDBJ databases">
        <title>DNA-SIP metagenomic assembled genomes.</title>
        <authorList>
            <person name="Yu J."/>
        </authorList>
    </citation>
    <scope>NUCLEOTIDE SEQUENCE [LARGE SCALE GENOMIC DNA]</scope>
    <source>
        <strain evidence="4">Bin5.27</strain>
    </source>
</reference>
<evidence type="ECO:0000259" key="2">
    <source>
        <dbReference type="Pfam" id="PF19187"/>
    </source>
</evidence>
<evidence type="ECO:0000313" key="6">
    <source>
        <dbReference type="Proteomes" id="UP000238176"/>
    </source>
</evidence>
<evidence type="ECO:0000313" key="5">
    <source>
        <dbReference type="EMBL" id="PRY56375.1"/>
    </source>
</evidence>
<dbReference type="InterPro" id="IPR026881">
    <property type="entry name" value="WYL_dom"/>
</dbReference>
<dbReference type="EMBL" id="JABFXE010000366">
    <property type="protein sequence ID" value="NUQ88545.1"/>
    <property type="molecule type" value="Genomic_DNA"/>
</dbReference>
<dbReference type="Pfam" id="PF25583">
    <property type="entry name" value="WCX"/>
    <property type="match status" value="1"/>
</dbReference>
<dbReference type="InterPro" id="IPR057727">
    <property type="entry name" value="WCX_dom"/>
</dbReference>
<sequence>MVTNRLARLLNLVPYLVARPEGVPMSEIAADFGVDVEQVQADLTMLWMCGLPGYGPGDLIDIAFDADAVRVLFAAGMDRPVRLAAHEALALSVALRVLADTPGVGDRAAIASALDKLAAAAGEAPADVTVRDTVTDPAAEKYAALVASGHAARITYYSAHRDTTSERVVDPIEIVVAEGHAYLRAWCRTAGEIRQFRIDRIDACSELDEPSEPLRLTNQPAPTAFLASELPRIELLLGPGAKGVSDSYPCEEVAGEPDGRRRVVMRVRDLDWARRFVLGLGGEAEVVAPAELRDAVRQTAASALARYAPAA</sequence>
<protein>
    <submittedName>
        <fullName evidence="5">Proteasome accessory factor C</fullName>
    </submittedName>
    <submittedName>
        <fullName evidence="4">YafY family transcriptional regulator</fullName>
    </submittedName>
</protein>
<comment type="caution">
    <text evidence="5">The sequence shown here is derived from an EMBL/GenBank/DDBJ whole genome shotgun (WGS) entry which is preliminary data.</text>
</comment>
<feature type="domain" description="WYL" evidence="1">
    <location>
        <begin position="146"/>
        <end position="203"/>
    </location>
</feature>
<dbReference type="Pfam" id="PF13280">
    <property type="entry name" value="WYL"/>
    <property type="match status" value="1"/>
</dbReference>
<evidence type="ECO:0000259" key="3">
    <source>
        <dbReference type="Pfam" id="PF25583"/>
    </source>
</evidence>
<evidence type="ECO:0000313" key="7">
    <source>
        <dbReference type="Proteomes" id="UP000574690"/>
    </source>
</evidence>
<dbReference type="OrthoDB" id="5174471at2"/>
<organism evidence="5 6">
    <name type="scientific">Glycomyces artemisiae</name>
    <dbReference type="NCBI Taxonomy" id="1076443"/>
    <lineage>
        <taxon>Bacteria</taxon>
        <taxon>Bacillati</taxon>
        <taxon>Actinomycetota</taxon>
        <taxon>Actinomycetes</taxon>
        <taxon>Glycomycetales</taxon>
        <taxon>Glycomycetaceae</taxon>
        <taxon>Glycomyces</taxon>
    </lineage>
</organism>
<feature type="domain" description="WCX" evidence="3">
    <location>
        <begin position="248"/>
        <end position="304"/>
    </location>
</feature>
<dbReference type="Proteomes" id="UP000238176">
    <property type="component" value="Unassembled WGS sequence"/>
</dbReference>
<evidence type="ECO:0000313" key="4">
    <source>
        <dbReference type="EMBL" id="NUQ88545.1"/>
    </source>
</evidence>
<dbReference type="RefSeq" id="WP_106365811.1">
    <property type="nucleotide sequence ID" value="NZ_PVTJ01000009.1"/>
</dbReference>
<proteinExistence type="predicted"/>
<feature type="domain" description="PafC HTH" evidence="2">
    <location>
        <begin position="5"/>
        <end position="118"/>
    </location>
</feature>
<keyword evidence="6" id="KW-1185">Reference proteome</keyword>
<dbReference type="InterPro" id="IPR051534">
    <property type="entry name" value="CBASS_pafABC_assoc_protein"/>
</dbReference>
<dbReference type="AlphaFoldDB" id="A0A2T0UEK3"/>
<keyword evidence="5" id="KW-0647">Proteasome</keyword>
<accession>A0A2T0UEK3</accession>